<keyword evidence="3 14" id="KW-1003">Cell membrane</keyword>
<dbReference type="NCBIfam" id="TIGR00494">
    <property type="entry name" value="crcB"/>
    <property type="match status" value="1"/>
</dbReference>
<evidence type="ECO:0000313" key="15">
    <source>
        <dbReference type="EMBL" id="RFU68121.1"/>
    </source>
</evidence>
<comment type="activity regulation">
    <text evidence="14">Na(+) is not transported, but it plays an essential structural role and its presence is essential for fluoride channel function.</text>
</comment>
<feature type="binding site" evidence="14">
    <location>
        <position position="72"/>
    </location>
    <ligand>
        <name>Na(+)</name>
        <dbReference type="ChEBI" id="CHEBI:29101"/>
        <note>structural</note>
    </ligand>
</feature>
<evidence type="ECO:0000256" key="1">
    <source>
        <dbReference type="ARBA" id="ARBA00004651"/>
    </source>
</evidence>
<feature type="binding site" evidence="14">
    <location>
        <position position="75"/>
    </location>
    <ligand>
        <name>Na(+)</name>
        <dbReference type="ChEBI" id="CHEBI:29101"/>
        <note>structural</note>
    </ligand>
</feature>
<evidence type="ECO:0000256" key="13">
    <source>
        <dbReference type="ARBA" id="ARBA00049940"/>
    </source>
</evidence>
<keyword evidence="6 14" id="KW-1133">Transmembrane helix</keyword>
<feature type="transmembrane region" description="Helical" evidence="14">
    <location>
        <begin position="96"/>
        <end position="114"/>
    </location>
</feature>
<evidence type="ECO:0000256" key="12">
    <source>
        <dbReference type="ARBA" id="ARBA00035585"/>
    </source>
</evidence>
<comment type="subcellular location">
    <subcellularLocation>
        <location evidence="1 14">Cell membrane</location>
        <topology evidence="1 14">Multi-pass membrane protein</topology>
    </subcellularLocation>
</comment>
<comment type="caution">
    <text evidence="15">The sequence shown here is derived from an EMBL/GenBank/DDBJ whole genome shotgun (WGS) entry which is preliminary data.</text>
</comment>
<keyword evidence="7 14" id="KW-0915">Sodium</keyword>
<dbReference type="OrthoDB" id="9815830at2"/>
<reference evidence="15 16" key="1">
    <citation type="submission" date="2018-08" db="EMBL/GenBank/DDBJ databases">
        <title>Bacillus chawlae sp. nov., Bacillus glennii sp. nov., and Bacillus saganii sp. nov. Isolated from the Vehicle Assembly Building at Kennedy Space Center where the Viking Spacecraft were Assembled.</title>
        <authorList>
            <person name="Seuylemezian A."/>
            <person name="Vaishampayan P."/>
        </authorList>
    </citation>
    <scope>NUCLEOTIDE SEQUENCE [LARGE SCALE GENOMIC DNA]</scope>
    <source>
        <strain evidence="15 16">V47-23a</strain>
    </source>
</reference>
<comment type="similarity">
    <text evidence="11 14">Belongs to the fluoride channel Fluc/FEX (TC 1.A.43) family.</text>
</comment>
<keyword evidence="8 14" id="KW-0406">Ion transport</keyword>
<dbReference type="PANTHER" id="PTHR28259">
    <property type="entry name" value="FLUORIDE EXPORT PROTEIN 1-RELATED"/>
    <property type="match status" value="1"/>
</dbReference>
<dbReference type="EMBL" id="QVTE01000035">
    <property type="protein sequence ID" value="RFU68121.1"/>
    <property type="molecule type" value="Genomic_DNA"/>
</dbReference>
<dbReference type="PANTHER" id="PTHR28259:SF16">
    <property type="entry name" value="FLUORIDE-SPECIFIC ION CHANNEL FLUC 2"/>
    <property type="match status" value="1"/>
</dbReference>
<evidence type="ECO:0000256" key="3">
    <source>
        <dbReference type="ARBA" id="ARBA00022475"/>
    </source>
</evidence>
<evidence type="ECO:0000256" key="6">
    <source>
        <dbReference type="ARBA" id="ARBA00022989"/>
    </source>
</evidence>
<dbReference type="GO" id="GO:0062054">
    <property type="term" value="F:fluoride channel activity"/>
    <property type="evidence" value="ECO:0007669"/>
    <property type="project" value="UniProtKB-UniRule"/>
</dbReference>
<dbReference type="GO" id="GO:0046872">
    <property type="term" value="F:metal ion binding"/>
    <property type="evidence" value="ECO:0007669"/>
    <property type="project" value="UniProtKB-KW"/>
</dbReference>
<dbReference type="HAMAP" id="MF_00454">
    <property type="entry name" value="FluC"/>
    <property type="match status" value="1"/>
</dbReference>
<evidence type="ECO:0000256" key="4">
    <source>
        <dbReference type="ARBA" id="ARBA00022692"/>
    </source>
</evidence>
<name>A0A372LN42_9BACI</name>
<evidence type="ECO:0000256" key="14">
    <source>
        <dbReference type="HAMAP-Rule" id="MF_00454"/>
    </source>
</evidence>
<dbReference type="GO" id="GO:0140114">
    <property type="term" value="P:cellular detoxification of fluoride"/>
    <property type="evidence" value="ECO:0007669"/>
    <property type="project" value="UniProtKB-UniRule"/>
</dbReference>
<dbReference type="RefSeq" id="WP_117327113.1">
    <property type="nucleotide sequence ID" value="NZ_QVTE01000035.1"/>
</dbReference>
<keyword evidence="4 14" id="KW-0812">Transmembrane</keyword>
<dbReference type="InterPro" id="IPR003691">
    <property type="entry name" value="FluC"/>
</dbReference>
<comment type="catalytic activity">
    <reaction evidence="12">
        <text>fluoride(in) = fluoride(out)</text>
        <dbReference type="Rhea" id="RHEA:76159"/>
        <dbReference type="ChEBI" id="CHEBI:17051"/>
    </reaction>
    <physiologicalReaction direction="left-to-right" evidence="12">
        <dbReference type="Rhea" id="RHEA:76160"/>
    </physiologicalReaction>
</comment>
<evidence type="ECO:0000256" key="10">
    <source>
        <dbReference type="ARBA" id="ARBA00023303"/>
    </source>
</evidence>
<accession>A0A372LN42</accession>
<organism evidence="15 16">
    <name type="scientific">Peribacillus saganii</name>
    <dbReference type="NCBI Taxonomy" id="2303992"/>
    <lineage>
        <taxon>Bacteria</taxon>
        <taxon>Bacillati</taxon>
        <taxon>Bacillota</taxon>
        <taxon>Bacilli</taxon>
        <taxon>Bacillales</taxon>
        <taxon>Bacillaceae</taxon>
        <taxon>Peribacillus</taxon>
    </lineage>
</organism>
<feature type="transmembrane region" description="Helical" evidence="14">
    <location>
        <begin position="6"/>
        <end position="23"/>
    </location>
</feature>
<evidence type="ECO:0000256" key="7">
    <source>
        <dbReference type="ARBA" id="ARBA00023053"/>
    </source>
</evidence>
<dbReference type="Proteomes" id="UP000264541">
    <property type="component" value="Unassembled WGS sequence"/>
</dbReference>
<keyword evidence="2 14" id="KW-0813">Transport</keyword>
<evidence type="ECO:0000256" key="8">
    <source>
        <dbReference type="ARBA" id="ARBA00023065"/>
    </source>
</evidence>
<proteinExistence type="inferred from homology"/>
<evidence type="ECO:0000256" key="5">
    <source>
        <dbReference type="ARBA" id="ARBA00022723"/>
    </source>
</evidence>
<keyword evidence="5 14" id="KW-0479">Metal-binding</keyword>
<keyword evidence="16" id="KW-1185">Reference proteome</keyword>
<protein>
    <recommendedName>
        <fullName evidence="14">Fluoride-specific ion channel FluC</fullName>
    </recommendedName>
</protein>
<keyword evidence="9 14" id="KW-0472">Membrane</keyword>
<feature type="transmembrane region" description="Helical" evidence="14">
    <location>
        <begin position="35"/>
        <end position="57"/>
    </location>
</feature>
<dbReference type="Pfam" id="PF02537">
    <property type="entry name" value="CRCB"/>
    <property type="match status" value="1"/>
</dbReference>
<sequence length="122" mass="13534">MTFFELWVVGIGGFLGAIARFSFSRFINKKFTFRIPIATATINLLGSFLLGLLISSGLNNNSILFLGTGFMGAFTTFSTFKLEGVQLYLNKRKKEFFIYNLISYGGGILLALIGSEIGKYLF</sequence>
<evidence type="ECO:0000313" key="16">
    <source>
        <dbReference type="Proteomes" id="UP000264541"/>
    </source>
</evidence>
<keyword evidence="10 14" id="KW-0407">Ion channel</keyword>
<evidence type="ECO:0000256" key="2">
    <source>
        <dbReference type="ARBA" id="ARBA00022448"/>
    </source>
</evidence>
<evidence type="ECO:0000256" key="11">
    <source>
        <dbReference type="ARBA" id="ARBA00035120"/>
    </source>
</evidence>
<dbReference type="GO" id="GO:0005886">
    <property type="term" value="C:plasma membrane"/>
    <property type="evidence" value="ECO:0007669"/>
    <property type="project" value="UniProtKB-SubCell"/>
</dbReference>
<evidence type="ECO:0000256" key="9">
    <source>
        <dbReference type="ARBA" id="ARBA00023136"/>
    </source>
</evidence>
<comment type="function">
    <text evidence="13 14">Fluoride-specific ion channel. Important for reducing fluoride concentration in the cell, thus reducing its toxicity.</text>
</comment>
<dbReference type="AlphaFoldDB" id="A0A372LN42"/>
<feature type="transmembrane region" description="Helical" evidence="14">
    <location>
        <begin position="63"/>
        <end position="84"/>
    </location>
</feature>
<gene>
    <name evidence="14 15" type="primary">crcB</name>
    <name evidence="14" type="synonym">fluC</name>
    <name evidence="15" type="ORF">D0469_12700</name>
</gene>